<dbReference type="InterPro" id="IPR013106">
    <property type="entry name" value="Ig_V-set"/>
</dbReference>
<dbReference type="GO" id="GO:0007166">
    <property type="term" value="P:cell surface receptor signaling pathway"/>
    <property type="evidence" value="ECO:0007669"/>
    <property type="project" value="TreeGrafter"/>
</dbReference>
<dbReference type="PANTHER" id="PTHR25466">
    <property type="entry name" value="T-LYMPHOCYTE ACTIVATION ANTIGEN"/>
    <property type="match status" value="1"/>
</dbReference>
<evidence type="ECO:0000313" key="13">
    <source>
        <dbReference type="EMBL" id="KAG7315433.1"/>
    </source>
</evidence>
<dbReference type="AlphaFoldDB" id="A0A9D3N5Y5"/>
<feature type="domain" description="Ig-like" evidence="12">
    <location>
        <begin position="35"/>
        <end position="132"/>
    </location>
</feature>
<accession>A0A9D3N5Y5</accession>
<dbReference type="SMART" id="SM00409">
    <property type="entry name" value="IG"/>
    <property type="match status" value="1"/>
</dbReference>
<dbReference type="InterPro" id="IPR036179">
    <property type="entry name" value="Ig-like_dom_sf"/>
</dbReference>
<dbReference type="InterPro" id="IPR051713">
    <property type="entry name" value="T-cell_Activation_Regulation"/>
</dbReference>
<keyword evidence="3" id="KW-0812">Transmembrane</keyword>
<evidence type="ECO:0000256" key="9">
    <source>
        <dbReference type="ARBA" id="ARBA00023180"/>
    </source>
</evidence>
<evidence type="ECO:0000256" key="2">
    <source>
        <dbReference type="ARBA" id="ARBA00022475"/>
    </source>
</evidence>
<evidence type="ECO:0000313" key="14">
    <source>
        <dbReference type="Proteomes" id="UP000824219"/>
    </source>
</evidence>
<dbReference type="GO" id="GO:0042130">
    <property type="term" value="P:negative regulation of T cell proliferation"/>
    <property type="evidence" value="ECO:0007669"/>
    <property type="project" value="TreeGrafter"/>
</dbReference>
<proteinExistence type="predicted"/>
<keyword evidence="14" id="KW-1185">Reference proteome</keyword>
<keyword evidence="2" id="KW-1003">Cell membrane</keyword>
<evidence type="ECO:0000256" key="7">
    <source>
        <dbReference type="ARBA" id="ARBA00023157"/>
    </source>
</evidence>
<dbReference type="SMART" id="SM00406">
    <property type="entry name" value="IGv"/>
    <property type="match status" value="1"/>
</dbReference>
<dbReference type="GO" id="GO:0071222">
    <property type="term" value="P:cellular response to lipopolysaccharide"/>
    <property type="evidence" value="ECO:0007669"/>
    <property type="project" value="TreeGrafter"/>
</dbReference>
<keyword evidence="5" id="KW-1133">Transmembrane helix</keyword>
<keyword evidence="8" id="KW-0675">Receptor</keyword>
<dbReference type="PANTHER" id="PTHR25466:SF14">
    <property type="entry name" value="BUTYROPHILIN SUBFAMILY 2 MEMBER A2-LIKE-RELATED"/>
    <property type="match status" value="1"/>
</dbReference>
<evidence type="ECO:0000256" key="8">
    <source>
        <dbReference type="ARBA" id="ARBA00023170"/>
    </source>
</evidence>
<dbReference type="GO" id="GO:0009897">
    <property type="term" value="C:external side of plasma membrane"/>
    <property type="evidence" value="ECO:0007669"/>
    <property type="project" value="TreeGrafter"/>
</dbReference>
<evidence type="ECO:0000256" key="6">
    <source>
        <dbReference type="ARBA" id="ARBA00023136"/>
    </source>
</evidence>
<dbReference type="SUPFAM" id="SSF48726">
    <property type="entry name" value="Immunoglobulin"/>
    <property type="match status" value="1"/>
</dbReference>
<evidence type="ECO:0000256" key="10">
    <source>
        <dbReference type="ARBA" id="ARBA00023319"/>
    </source>
</evidence>
<feature type="signal peptide" evidence="11">
    <location>
        <begin position="1"/>
        <end position="24"/>
    </location>
</feature>
<evidence type="ECO:0000256" key="11">
    <source>
        <dbReference type="SAM" id="SignalP"/>
    </source>
</evidence>
<dbReference type="GO" id="GO:0042102">
    <property type="term" value="P:positive regulation of T cell proliferation"/>
    <property type="evidence" value="ECO:0007669"/>
    <property type="project" value="TreeGrafter"/>
</dbReference>
<keyword evidence="7" id="KW-1015">Disulfide bond</keyword>
<keyword evidence="9" id="KW-0325">Glycoprotein</keyword>
<gene>
    <name evidence="13" type="ORF">KOW79_021521</name>
</gene>
<dbReference type="Pfam" id="PF07686">
    <property type="entry name" value="V-set"/>
    <property type="match status" value="1"/>
</dbReference>
<name>A0A9D3N5Y5_9TELE</name>
<dbReference type="FunFam" id="2.60.40.10:FF:000142">
    <property type="entry name" value="V-set domain-containing T-cell activation inhibitor 1"/>
    <property type="match status" value="1"/>
</dbReference>
<evidence type="ECO:0000256" key="4">
    <source>
        <dbReference type="ARBA" id="ARBA00022729"/>
    </source>
</evidence>
<evidence type="ECO:0000256" key="3">
    <source>
        <dbReference type="ARBA" id="ARBA00022692"/>
    </source>
</evidence>
<evidence type="ECO:0000256" key="1">
    <source>
        <dbReference type="ARBA" id="ARBA00004251"/>
    </source>
</evidence>
<dbReference type="InterPro" id="IPR013783">
    <property type="entry name" value="Ig-like_fold"/>
</dbReference>
<dbReference type="GO" id="GO:0031295">
    <property type="term" value="P:T cell costimulation"/>
    <property type="evidence" value="ECO:0007669"/>
    <property type="project" value="TreeGrafter"/>
</dbReference>
<comment type="subcellular location">
    <subcellularLocation>
        <location evidence="1">Cell membrane</location>
        <topology evidence="1">Single-pass type I membrane protein</topology>
    </subcellularLocation>
</comment>
<dbReference type="EMBL" id="JAHKSW010000027">
    <property type="protein sequence ID" value="KAG7315433.1"/>
    <property type="molecule type" value="Genomic_DNA"/>
</dbReference>
<dbReference type="PROSITE" id="PS50835">
    <property type="entry name" value="IG_LIKE"/>
    <property type="match status" value="1"/>
</dbReference>
<evidence type="ECO:0000256" key="5">
    <source>
        <dbReference type="ARBA" id="ARBA00022989"/>
    </source>
</evidence>
<dbReference type="InterPro" id="IPR007110">
    <property type="entry name" value="Ig-like_dom"/>
</dbReference>
<comment type="caution">
    <text evidence="13">The sequence shown here is derived from an EMBL/GenBank/DDBJ whole genome shotgun (WGS) entry which is preliminary data.</text>
</comment>
<dbReference type="GO" id="GO:0006955">
    <property type="term" value="P:immune response"/>
    <property type="evidence" value="ECO:0007669"/>
    <property type="project" value="TreeGrafter"/>
</dbReference>
<dbReference type="OrthoDB" id="9898017at2759"/>
<keyword evidence="4 11" id="KW-0732">Signal</keyword>
<evidence type="ECO:0000259" key="12">
    <source>
        <dbReference type="PROSITE" id="PS50835"/>
    </source>
</evidence>
<protein>
    <recommendedName>
        <fullName evidence="12">Ig-like domain-containing protein</fullName>
    </recommendedName>
</protein>
<feature type="chain" id="PRO_5038756613" description="Ig-like domain-containing protein" evidence="11">
    <location>
        <begin position="25"/>
        <end position="158"/>
    </location>
</feature>
<dbReference type="Gene3D" id="2.60.40.10">
    <property type="entry name" value="Immunoglobulins"/>
    <property type="match status" value="1"/>
</dbReference>
<dbReference type="InterPro" id="IPR003599">
    <property type="entry name" value="Ig_sub"/>
</dbReference>
<dbReference type="Proteomes" id="UP000824219">
    <property type="component" value="Linkage Group LG27"/>
</dbReference>
<sequence length="158" mass="17942">MFYILNQRCILFFLVQLLTYNVLVQNNEIRTAKVGDKVILSCSINPTGVVGDVIWKYEEEKVVVDIISGKEDFNDQSPEYRGRVKTFTTEIAKGNFSIQLSNLTRTDSGIYTCYAPKPVQRVELRVTEKKINPKNGDIRKSASSVFLLGFSLLYSLAF</sequence>
<keyword evidence="6" id="KW-0472">Membrane</keyword>
<keyword evidence="10" id="KW-0393">Immunoglobulin domain</keyword>
<reference evidence="13 14" key="1">
    <citation type="submission" date="2021-06" db="EMBL/GenBank/DDBJ databases">
        <title>Chromosome-level genome assembly of the red-tail catfish (Hemibagrus wyckioides).</title>
        <authorList>
            <person name="Shao F."/>
        </authorList>
    </citation>
    <scope>NUCLEOTIDE SEQUENCE [LARGE SCALE GENOMIC DNA]</scope>
    <source>
        <strain evidence="13">EC202008001</strain>
        <tissue evidence="13">Blood</tissue>
    </source>
</reference>
<organism evidence="13 14">
    <name type="scientific">Hemibagrus wyckioides</name>
    <dbReference type="NCBI Taxonomy" id="337641"/>
    <lineage>
        <taxon>Eukaryota</taxon>
        <taxon>Metazoa</taxon>
        <taxon>Chordata</taxon>
        <taxon>Craniata</taxon>
        <taxon>Vertebrata</taxon>
        <taxon>Euteleostomi</taxon>
        <taxon>Actinopterygii</taxon>
        <taxon>Neopterygii</taxon>
        <taxon>Teleostei</taxon>
        <taxon>Ostariophysi</taxon>
        <taxon>Siluriformes</taxon>
        <taxon>Bagridae</taxon>
        <taxon>Hemibagrus</taxon>
    </lineage>
</organism>